<organism evidence="4 5">
    <name type="scientific">Heterobasidion irregulare (strain TC 32-1)</name>
    <dbReference type="NCBI Taxonomy" id="747525"/>
    <lineage>
        <taxon>Eukaryota</taxon>
        <taxon>Fungi</taxon>
        <taxon>Dikarya</taxon>
        <taxon>Basidiomycota</taxon>
        <taxon>Agaricomycotina</taxon>
        <taxon>Agaricomycetes</taxon>
        <taxon>Russulales</taxon>
        <taxon>Bondarzewiaceae</taxon>
        <taxon>Heterobasidion</taxon>
        <taxon>Heterobasidion annosum species complex</taxon>
    </lineage>
</organism>
<evidence type="ECO:0000256" key="1">
    <source>
        <dbReference type="ARBA" id="ARBA00006180"/>
    </source>
</evidence>
<feature type="region of interest" description="Disordered" evidence="3">
    <location>
        <begin position="498"/>
        <end position="624"/>
    </location>
</feature>
<feature type="compositionally biased region" description="Acidic residues" evidence="3">
    <location>
        <begin position="518"/>
        <end position="528"/>
    </location>
</feature>
<name>W4KKM4_HETIT</name>
<feature type="compositionally biased region" description="Basic and acidic residues" evidence="3">
    <location>
        <begin position="1038"/>
        <end position="1052"/>
    </location>
</feature>
<evidence type="ECO:0000256" key="2">
    <source>
        <dbReference type="ARBA" id="ARBA00023306"/>
    </source>
</evidence>
<feature type="compositionally biased region" description="Low complexity" evidence="3">
    <location>
        <begin position="592"/>
        <end position="601"/>
    </location>
</feature>
<protein>
    <recommendedName>
        <fullName evidence="6">SAPS-domain-containing protein</fullName>
    </recommendedName>
</protein>
<keyword evidence="5" id="KW-1185">Reference proteome</keyword>
<accession>W4KKM4</accession>
<feature type="region of interest" description="Disordered" evidence="3">
    <location>
        <begin position="871"/>
        <end position="1062"/>
    </location>
</feature>
<dbReference type="FunCoup" id="W4KKM4">
    <property type="interactions" value="516"/>
</dbReference>
<feature type="region of interest" description="Disordered" evidence="3">
    <location>
        <begin position="761"/>
        <end position="835"/>
    </location>
</feature>
<dbReference type="HOGENOM" id="CLU_003676_0_0_1"/>
<feature type="region of interest" description="Disordered" evidence="3">
    <location>
        <begin position="271"/>
        <end position="304"/>
    </location>
</feature>
<feature type="region of interest" description="Disordered" evidence="3">
    <location>
        <begin position="463"/>
        <end position="483"/>
    </location>
</feature>
<dbReference type="KEGG" id="hir:HETIRDRAFT_415215"/>
<dbReference type="InterPro" id="IPR007587">
    <property type="entry name" value="SAPS"/>
</dbReference>
<feature type="compositionally biased region" description="Gly residues" evidence="3">
    <location>
        <begin position="1053"/>
        <end position="1062"/>
    </location>
</feature>
<feature type="compositionally biased region" description="Polar residues" evidence="3">
    <location>
        <begin position="958"/>
        <end position="971"/>
    </location>
</feature>
<dbReference type="eggNOG" id="KOG2073">
    <property type="taxonomic scope" value="Eukaryota"/>
</dbReference>
<dbReference type="EMBL" id="KI925455">
    <property type="protein sequence ID" value="ETW86264.1"/>
    <property type="molecule type" value="Genomic_DNA"/>
</dbReference>
<dbReference type="STRING" id="747525.W4KKM4"/>
<evidence type="ECO:0000313" key="4">
    <source>
        <dbReference type="EMBL" id="ETW86264.1"/>
    </source>
</evidence>
<proteinExistence type="inferred from homology"/>
<evidence type="ECO:0008006" key="6">
    <source>
        <dbReference type="Google" id="ProtNLM"/>
    </source>
</evidence>
<keyword evidence="2" id="KW-0131">Cell cycle</keyword>
<dbReference type="RefSeq" id="XP_009543020.1">
    <property type="nucleotide sequence ID" value="XM_009544725.1"/>
</dbReference>
<comment type="similarity">
    <text evidence="1">Belongs to the SAPS family.</text>
</comment>
<dbReference type="GeneID" id="20673228"/>
<reference evidence="4 5" key="1">
    <citation type="journal article" date="2012" name="New Phytol.">
        <title>Insight into trade-off between wood decay and parasitism from the genome of a fungal forest pathogen.</title>
        <authorList>
            <person name="Olson A."/>
            <person name="Aerts A."/>
            <person name="Asiegbu F."/>
            <person name="Belbahri L."/>
            <person name="Bouzid O."/>
            <person name="Broberg A."/>
            <person name="Canback B."/>
            <person name="Coutinho P.M."/>
            <person name="Cullen D."/>
            <person name="Dalman K."/>
            <person name="Deflorio G."/>
            <person name="van Diepen L.T."/>
            <person name="Dunand C."/>
            <person name="Duplessis S."/>
            <person name="Durling M."/>
            <person name="Gonthier P."/>
            <person name="Grimwood J."/>
            <person name="Fossdal C.G."/>
            <person name="Hansson D."/>
            <person name="Henrissat B."/>
            <person name="Hietala A."/>
            <person name="Himmelstrand K."/>
            <person name="Hoffmeister D."/>
            <person name="Hogberg N."/>
            <person name="James T.Y."/>
            <person name="Karlsson M."/>
            <person name="Kohler A."/>
            <person name="Kues U."/>
            <person name="Lee Y.H."/>
            <person name="Lin Y.C."/>
            <person name="Lind M."/>
            <person name="Lindquist E."/>
            <person name="Lombard V."/>
            <person name="Lucas S."/>
            <person name="Lunden K."/>
            <person name="Morin E."/>
            <person name="Murat C."/>
            <person name="Park J."/>
            <person name="Raffaello T."/>
            <person name="Rouze P."/>
            <person name="Salamov A."/>
            <person name="Schmutz J."/>
            <person name="Solheim H."/>
            <person name="Stahlberg J."/>
            <person name="Velez H."/>
            <person name="de Vries R.P."/>
            <person name="Wiebenga A."/>
            <person name="Woodward S."/>
            <person name="Yakovlev I."/>
            <person name="Garbelotto M."/>
            <person name="Martin F."/>
            <person name="Grigoriev I.V."/>
            <person name="Stenlid J."/>
        </authorList>
    </citation>
    <scope>NUCLEOTIDE SEQUENCE [LARGE SCALE GENOMIC DNA]</scope>
    <source>
        <strain evidence="4 5">TC 32-1</strain>
    </source>
</reference>
<feature type="compositionally biased region" description="Acidic residues" evidence="3">
    <location>
        <begin position="995"/>
        <end position="1011"/>
    </location>
</feature>
<dbReference type="AlphaFoldDB" id="W4KKM4"/>
<dbReference type="GO" id="GO:0005634">
    <property type="term" value="C:nucleus"/>
    <property type="evidence" value="ECO:0007669"/>
    <property type="project" value="TreeGrafter"/>
</dbReference>
<gene>
    <name evidence="4" type="ORF">HETIRDRAFT_415215</name>
</gene>
<evidence type="ECO:0000313" key="5">
    <source>
        <dbReference type="Proteomes" id="UP000030671"/>
    </source>
</evidence>
<feature type="compositionally biased region" description="Polar residues" evidence="3">
    <location>
        <begin position="1013"/>
        <end position="1023"/>
    </location>
</feature>
<dbReference type="Pfam" id="PF04499">
    <property type="entry name" value="SAPS"/>
    <property type="match status" value="1"/>
</dbReference>
<dbReference type="PANTHER" id="PTHR12634:SF8">
    <property type="entry name" value="FIERY MOUNTAIN, ISOFORM D"/>
    <property type="match status" value="1"/>
</dbReference>
<dbReference type="Proteomes" id="UP000030671">
    <property type="component" value="Unassembled WGS sequence"/>
</dbReference>
<dbReference type="GO" id="GO:0019888">
    <property type="term" value="F:protein phosphatase regulator activity"/>
    <property type="evidence" value="ECO:0007669"/>
    <property type="project" value="TreeGrafter"/>
</dbReference>
<feature type="region of interest" description="Disordered" evidence="3">
    <location>
        <begin position="841"/>
        <end position="860"/>
    </location>
</feature>
<feature type="compositionally biased region" description="Low complexity" evidence="3">
    <location>
        <begin position="794"/>
        <end position="805"/>
    </location>
</feature>
<feature type="compositionally biased region" description="Polar residues" evidence="3">
    <location>
        <begin position="293"/>
        <end position="304"/>
    </location>
</feature>
<sequence>MFWRFGFNNGSSIDSLLDKEDVSLEAILDEDDILQECKAQNTRLIDYFQRVDVLQRLLGYVTGEIEVEEKSKYSYVATEVLCSEIWSIVETCINHSEQLLIPFWETVLDRSPEDMRMQMVMASHFAKINAIFLNKKPVEMLEFILAQPAVVERILQHIETPAFSDLLVRIIQLDEQPVGAGVLEWLSNENLIARLIDRLSPSYSPDMHTVVSELVKGIISMATPGTGAGIADGLQNSLPSNLLVRVLARQENVQKLFDYILHDFGTGAAPESSAGAAEKQGSNPDEGPFVDDSSVSATSSYPNVESSTSSVVQSICIIVELMRQNNSDYFEPYLFYILRNRLMHTQQTMQVYDRDALERNMKEIADHVGVVHLRPLLEIICDRLEQLNHFLRNPRSINGTISTTIGNIAPLTFERYRICELYGEIFHCSGLGLLNRPAEFDNMYNSEGLLQGGLSGLDELSQFVDMGPGSNRDQEAMDEGGEELEPALELPVHGASHYVSSLSDSDDDMSDGDGPGSSDDDAMEEIAMYDEPKQMEGSPGPPSPTHSRSPAEQSPSPIAVSASPGGASSSPTAEQTADSPLRRRGSTRSNDSETSTTGRRSAGSRRSSRRITIQDLPQPDLPLPIGERLKQKYLEVGVLSTLMDLFFEYPWNNFLHNVVYDLFHQILTGHTDSTNRALILSLFRDAKLMWRIVEGQRRNDTESAKPKGVRLGYMGYLTLMADDVLMALETFPPDLRLAVAETAPQPDWDEYVTGRYNETKKKDTSVLGGGKPSIVASAARPGATQWRVDEQDISPSAPSASSASGSGAGSSGSNHSGVQGEFRRATSARPTKGNSADFRAAFADDDDDDDDDDFTPSGHPHFARYLAQEMHSPDEFGSSSSPDHSDDEDSGWLAQSHFDLDRQPPVSTRPRQPQRRPLSANGFEDSFAPRDVSMSPFGDPFSTEDDDDEGFGPFSDSAAASGSDPFTFSSRLTEDAHDASFDSFGDFGEFHTADADADTDADADADADVDGETTPTAGSWTFASGSSVGSDVGSEAEDVGKAEQPPREDGGDTGRGGPTTGA</sequence>
<dbReference type="PANTHER" id="PTHR12634">
    <property type="entry name" value="SIT4 YEAST -ASSOCIATING PROTEIN-RELATED"/>
    <property type="match status" value="1"/>
</dbReference>
<dbReference type="GO" id="GO:0019903">
    <property type="term" value="F:protein phosphatase binding"/>
    <property type="evidence" value="ECO:0007669"/>
    <property type="project" value="InterPro"/>
</dbReference>
<feature type="compositionally biased region" description="Acidic residues" evidence="3">
    <location>
        <begin position="843"/>
        <end position="854"/>
    </location>
</feature>
<feature type="compositionally biased region" description="Low complexity" evidence="3">
    <location>
        <begin position="554"/>
        <end position="573"/>
    </location>
</feature>
<dbReference type="OrthoDB" id="10259133at2759"/>
<dbReference type="GO" id="GO:0005829">
    <property type="term" value="C:cytosol"/>
    <property type="evidence" value="ECO:0007669"/>
    <property type="project" value="TreeGrafter"/>
</dbReference>
<feature type="compositionally biased region" description="Low complexity" evidence="3">
    <location>
        <begin position="1024"/>
        <end position="1033"/>
    </location>
</feature>
<dbReference type="InParanoid" id="W4KKM4"/>
<evidence type="ECO:0000256" key="3">
    <source>
        <dbReference type="SAM" id="MobiDB-lite"/>
    </source>
</evidence>